<evidence type="ECO:0000313" key="2">
    <source>
        <dbReference type="Proteomes" id="UP000265557"/>
    </source>
</evidence>
<organism evidence="1 2">
    <name type="scientific">Methanosarcina thermophila</name>
    <dbReference type="NCBI Taxonomy" id="2210"/>
    <lineage>
        <taxon>Archaea</taxon>
        <taxon>Methanobacteriati</taxon>
        <taxon>Methanobacteriota</taxon>
        <taxon>Stenosarchaea group</taxon>
        <taxon>Methanomicrobia</taxon>
        <taxon>Methanosarcinales</taxon>
        <taxon>Methanosarcinaceae</taxon>
        <taxon>Methanosarcina</taxon>
    </lineage>
</organism>
<gene>
    <name evidence="1" type="ORF">MESMT1_2362</name>
</gene>
<dbReference type="Proteomes" id="UP000265557">
    <property type="component" value="Chromosome"/>
</dbReference>
<protein>
    <submittedName>
        <fullName evidence="1">Uncharacterized protein</fullName>
    </submittedName>
</protein>
<reference evidence="1 2" key="1">
    <citation type="submission" date="2016-09" db="EMBL/GenBank/DDBJ databases">
        <title>Complete Genome Sequence of Methanosarcina thermophila MT-1.</title>
        <authorList>
            <person name="Kouzuma A."/>
        </authorList>
    </citation>
    <scope>NUCLEOTIDE SEQUENCE [LARGE SCALE GENOMIC DNA]</scope>
    <source>
        <strain evidence="1 2">MT-1</strain>
    </source>
</reference>
<dbReference type="EMBL" id="AP017646">
    <property type="protein sequence ID" value="BAW30292.1"/>
    <property type="molecule type" value="Genomic_DNA"/>
</dbReference>
<evidence type="ECO:0000313" key="1">
    <source>
        <dbReference type="EMBL" id="BAW30292.1"/>
    </source>
</evidence>
<proteinExistence type="predicted"/>
<sequence length="53" mass="6186">MQDPLKQGLKLGFGLYYKTLILIRMQDPLKQGLKLDIPEIVKTDIKLFECKIH</sequence>
<accession>A0A3G9CVG4</accession>
<name>A0A3G9CVG4_METTE</name>
<dbReference type="AlphaFoldDB" id="A0A3G9CVG4"/>